<gene>
    <name evidence="3" type="ORF">Psuf_073840</name>
</gene>
<dbReference type="RefSeq" id="WP_173162201.1">
    <property type="nucleotide sequence ID" value="NZ_AP022871.1"/>
</dbReference>
<keyword evidence="4" id="KW-1185">Reference proteome</keyword>
<feature type="region of interest" description="Disordered" evidence="2">
    <location>
        <begin position="1"/>
        <end position="41"/>
    </location>
</feature>
<proteinExistence type="inferred from homology"/>
<accession>A0A6F8YW39</accession>
<evidence type="ECO:0000313" key="3">
    <source>
        <dbReference type="EMBL" id="BCB90071.1"/>
    </source>
</evidence>
<comment type="similarity">
    <text evidence="1">Belongs to the asp23 family.</text>
</comment>
<name>A0A6F8YW39_9ACTN</name>
<evidence type="ECO:0000256" key="2">
    <source>
        <dbReference type="SAM" id="MobiDB-lite"/>
    </source>
</evidence>
<reference evidence="3 4" key="2">
    <citation type="submission" date="2020-03" db="EMBL/GenBank/DDBJ databases">
        <authorList>
            <person name="Ichikawa N."/>
            <person name="Kimura A."/>
            <person name="Kitahashi Y."/>
            <person name="Uohara A."/>
        </authorList>
    </citation>
    <scope>NUCLEOTIDE SEQUENCE [LARGE SCALE GENOMIC DNA]</scope>
    <source>
        <strain evidence="3 4">NBRC 105367</strain>
    </source>
</reference>
<dbReference type="PANTHER" id="PTHR34297">
    <property type="entry name" value="HYPOTHETICAL CYTOSOLIC PROTEIN-RELATED"/>
    <property type="match status" value="1"/>
</dbReference>
<dbReference type="EMBL" id="AP022871">
    <property type="protein sequence ID" value="BCB90071.1"/>
    <property type="molecule type" value="Genomic_DNA"/>
</dbReference>
<dbReference type="PANTHER" id="PTHR34297:SF3">
    <property type="entry name" value="ALKALINE SHOCK PROTEIN 23"/>
    <property type="match status" value="1"/>
</dbReference>
<evidence type="ECO:0000313" key="4">
    <source>
        <dbReference type="Proteomes" id="UP000503011"/>
    </source>
</evidence>
<dbReference type="InterPro" id="IPR005531">
    <property type="entry name" value="Asp23"/>
</dbReference>
<dbReference type="Proteomes" id="UP000503011">
    <property type="component" value="Chromosome"/>
</dbReference>
<dbReference type="KEGG" id="psuu:Psuf_073840"/>
<dbReference type="AlphaFoldDB" id="A0A6F8YW39"/>
<protein>
    <submittedName>
        <fullName evidence="3">Stress protein</fullName>
    </submittedName>
</protein>
<sequence>MAEMDVNGTGSTATASRAPVAGASGRPGGMEPARSQLVTEEGKTRIAEGVVGKIAGLAAREIPGVHSMGSGVSRRIGQLRSMMPGGVDASRQGVSVEVGEKEAAIDLDLVTWYGQSIVDVCEAVRRNVRDRVESMTGLKVVEVNITVDDVYVEGEQDEEKESRVR</sequence>
<evidence type="ECO:0000256" key="1">
    <source>
        <dbReference type="ARBA" id="ARBA00005721"/>
    </source>
</evidence>
<organism evidence="3 4">
    <name type="scientific">Phytohabitans suffuscus</name>
    <dbReference type="NCBI Taxonomy" id="624315"/>
    <lineage>
        <taxon>Bacteria</taxon>
        <taxon>Bacillati</taxon>
        <taxon>Actinomycetota</taxon>
        <taxon>Actinomycetes</taxon>
        <taxon>Micromonosporales</taxon>
        <taxon>Micromonosporaceae</taxon>
    </lineage>
</organism>
<dbReference type="Pfam" id="PF03780">
    <property type="entry name" value="Asp23"/>
    <property type="match status" value="1"/>
</dbReference>
<reference evidence="3 4" key="1">
    <citation type="submission" date="2020-03" db="EMBL/GenBank/DDBJ databases">
        <title>Whole genome shotgun sequence of Phytohabitans suffuscus NBRC 105367.</title>
        <authorList>
            <person name="Komaki H."/>
            <person name="Tamura T."/>
        </authorList>
    </citation>
    <scope>NUCLEOTIDE SEQUENCE [LARGE SCALE GENOMIC DNA]</scope>
    <source>
        <strain evidence="3 4">NBRC 105367</strain>
    </source>
</reference>